<proteinExistence type="predicted"/>
<gene>
    <name evidence="1" type="ORF">K8U77_04435</name>
</gene>
<dbReference type="InterPro" id="IPR014962">
    <property type="entry name" value="YolD"/>
</dbReference>
<dbReference type="Proteomes" id="UP000786989">
    <property type="component" value="Unassembled WGS sequence"/>
</dbReference>
<reference evidence="1" key="1">
    <citation type="journal article" date="2021" name="PeerJ">
        <title>Extensive microbial diversity within the chicken gut microbiome revealed by metagenomics and culture.</title>
        <authorList>
            <person name="Gilroy R."/>
            <person name="Ravi A."/>
            <person name="Getino M."/>
            <person name="Pursley I."/>
            <person name="Horton D.L."/>
            <person name="Alikhan N.F."/>
            <person name="Baker D."/>
            <person name="Gharbi K."/>
            <person name="Hall N."/>
            <person name="Watson M."/>
            <person name="Adriaenssens E.M."/>
            <person name="Foster-Nyarko E."/>
            <person name="Jarju S."/>
            <person name="Secka A."/>
            <person name="Antonio M."/>
            <person name="Oren A."/>
            <person name="Chaudhuri R.R."/>
            <person name="La Ragione R."/>
            <person name="Hildebrand F."/>
            <person name="Pallen M.J."/>
        </authorList>
    </citation>
    <scope>NUCLEOTIDE SEQUENCE</scope>
    <source>
        <strain evidence="1">ChiGjej6B6-11269</strain>
    </source>
</reference>
<organism evidence="1 2">
    <name type="scientific">Slackia equolifaciens</name>
    <dbReference type="NCBI Taxonomy" id="498718"/>
    <lineage>
        <taxon>Bacteria</taxon>
        <taxon>Bacillati</taxon>
        <taxon>Actinomycetota</taxon>
        <taxon>Coriobacteriia</taxon>
        <taxon>Eggerthellales</taxon>
        <taxon>Eggerthellaceae</taxon>
        <taxon>Slackia</taxon>
    </lineage>
</organism>
<reference evidence="1" key="2">
    <citation type="submission" date="2021-09" db="EMBL/GenBank/DDBJ databases">
        <authorList>
            <person name="Gilroy R."/>
        </authorList>
    </citation>
    <scope>NUCLEOTIDE SEQUENCE</scope>
    <source>
        <strain evidence="1">ChiGjej6B6-11269</strain>
    </source>
</reference>
<dbReference type="AlphaFoldDB" id="A0A9D2UWM9"/>
<dbReference type="EMBL" id="DYWI01000075">
    <property type="protein sequence ID" value="HJF65350.1"/>
    <property type="molecule type" value="Genomic_DNA"/>
</dbReference>
<accession>A0A9D2UWM9</accession>
<evidence type="ECO:0000313" key="1">
    <source>
        <dbReference type="EMBL" id="HJF65350.1"/>
    </source>
</evidence>
<protein>
    <submittedName>
        <fullName evidence="1">YolD-like family protein</fullName>
    </submittedName>
</protein>
<sequence length="134" mass="15110">MRIDPQERAYREAVMRDIKRSVAKYGRHVARPHADRARQFMPFAALKGYHELAHSQEATRIPRPELPEERLAELSEALQSLNPGDDVRVSFYEGGQRVTLRGPLSKVDEIAHSVSIGVKRIPLASILDIEPTSS</sequence>
<evidence type="ECO:0000313" key="2">
    <source>
        <dbReference type="Proteomes" id="UP000786989"/>
    </source>
</evidence>
<comment type="caution">
    <text evidence="1">The sequence shown here is derived from an EMBL/GenBank/DDBJ whole genome shotgun (WGS) entry which is preliminary data.</text>
</comment>
<dbReference type="Pfam" id="PF08863">
    <property type="entry name" value="YolD"/>
    <property type="match status" value="1"/>
</dbReference>
<name>A0A9D2UWM9_9ACTN</name>